<name>A0A9P0VS61_ACAOB</name>
<dbReference type="EMBL" id="CAKOFQ010009572">
    <property type="protein sequence ID" value="CAH2018039.1"/>
    <property type="molecule type" value="Genomic_DNA"/>
</dbReference>
<feature type="region of interest" description="Disordered" evidence="1">
    <location>
        <begin position="166"/>
        <end position="186"/>
    </location>
</feature>
<dbReference type="PANTHER" id="PTHR12517">
    <property type="entry name" value="VACUOLAR PROTEIN SORTING-ASSOCIATED PROTEIN 13B"/>
    <property type="match status" value="1"/>
</dbReference>
<accession>A0A9P0VS61</accession>
<evidence type="ECO:0000313" key="2">
    <source>
        <dbReference type="EMBL" id="CAH2018039.1"/>
    </source>
</evidence>
<reference evidence="2" key="1">
    <citation type="submission" date="2022-03" db="EMBL/GenBank/DDBJ databases">
        <authorList>
            <person name="Sayadi A."/>
        </authorList>
    </citation>
    <scope>NUCLEOTIDE SEQUENCE</scope>
</reference>
<organism evidence="2 3">
    <name type="scientific">Acanthoscelides obtectus</name>
    <name type="common">Bean weevil</name>
    <name type="synonym">Bruchus obtectus</name>
    <dbReference type="NCBI Taxonomy" id="200917"/>
    <lineage>
        <taxon>Eukaryota</taxon>
        <taxon>Metazoa</taxon>
        <taxon>Ecdysozoa</taxon>
        <taxon>Arthropoda</taxon>
        <taxon>Hexapoda</taxon>
        <taxon>Insecta</taxon>
        <taxon>Pterygota</taxon>
        <taxon>Neoptera</taxon>
        <taxon>Endopterygota</taxon>
        <taxon>Coleoptera</taxon>
        <taxon>Polyphaga</taxon>
        <taxon>Cucujiformia</taxon>
        <taxon>Chrysomeloidea</taxon>
        <taxon>Chrysomelidae</taxon>
        <taxon>Bruchinae</taxon>
        <taxon>Bruchini</taxon>
        <taxon>Acanthoscelides</taxon>
    </lineage>
</organism>
<evidence type="ECO:0000256" key="1">
    <source>
        <dbReference type="SAM" id="MobiDB-lite"/>
    </source>
</evidence>
<dbReference type="Proteomes" id="UP001152888">
    <property type="component" value="Unassembled WGS sequence"/>
</dbReference>
<protein>
    <submittedName>
        <fullName evidence="2">Uncharacterized protein</fullName>
    </submittedName>
</protein>
<proteinExistence type="predicted"/>
<dbReference type="InterPro" id="IPR039782">
    <property type="entry name" value="VPS13B"/>
</dbReference>
<feature type="region of interest" description="Disordered" evidence="1">
    <location>
        <begin position="1"/>
        <end position="28"/>
    </location>
</feature>
<dbReference type="OrthoDB" id="445152at2759"/>
<comment type="caution">
    <text evidence="2">The sequence shown here is derived from an EMBL/GenBank/DDBJ whole genome shotgun (WGS) entry which is preliminary data.</text>
</comment>
<dbReference type="AlphaFoldDB" id="A0A9P0VS61"/>
<sequence>MVSPSQTTHKDSSSGKTASKLKKPDNADSDSIKLTAWVQWTITRFTIELLSNECNTDLENDLESQQPMLKLVVDAEDIVSSLDLQSVYLKIKSKIGSASIQHFKRATASSKWMPGPFSGAVMRQREDVVSVSSDQQQLQQQRHHEDNGFMCVTITRASCQHTHTLWGAGGTPSRGAQGKQGAKEGKKASTANLQAASMLSPSRYITEIVVNVQPTDFVISLNTLRSFYLVIAPLLEIPLSSEPAPLTSPSSSSTLLQTVNSQVLPLAYLECQDIRVVMPSVELGSTGAMHDVIILQVQKISLTPSAVNPICRTPIRQDIYDQAVHARILNIPGSEVEDRQYQFDMLGISISTGTWDDIDAVFSPTGTASSTLHPLSENPALEWNNLEQGHPYFHPIMNLWNVTDRFDISVVAAPAILYKSNTLVCGHSVEINFVSDIVVNLSLNQIKLVSAILSEFASLVEPLLLDDSALARPKIIFPYSRFEPSVDNTVKWDPQEIIRDSGIDTSDIKSVKSSSRAALKGLSEREHQLYSKKHSSVTMVYTAAPVDVLFTAGKIGLSLYQIDDGKPNIYKQKKKKRPYKIDPDDLGYEAEEESVEDKEPKKYNPLMDLALERITNNLTLSNRPEKVSVVCGLHSVTLNVISKNFKKILLNPWTVTFNVSMFWESWQTTDSSPQVSHLSHTS</sequence>
<gene>
    <name evidence="2" type="ORF">ACAOBT_LOCUS36386</name>
</gene>
<keyword evidence="3" id="KW-1185">Reference proteome</keyword>
<evidence type="ECO:0000313" key="3">
    <source>
        <dbReference type="Proteomes" id="UP001152888"/>
    </source>
</evidence>
<dbReference type="PANTHER" id="PTHR12517:SF0">
    <property type="entry name" value="INTERMEMBRANE LIPID TRANSFER PROTEIN VPS13B"/>
    <property type="match status" value="1"/>
</dbReference>